<sequence>MAKLKRTRANGGQPADDKCRSSRAPWSDDSESKKRQKPSQMNVERREYGECSAQAAEDSHVSRLTGNFDTAQLFRAAAPHGFMLNGSPNAWGSSYKSIWRSICPNGYGNSSQNTSGLGLCNGPIREDYLPLFHNHLPNGQDPFNSAPFCWYNPEQYVQICKDYND</sequence>
<evidence type="ECO:0000256" key="1">
    <source>
        <dbReference type="SAM" id="MobiDB-lite"/>
    </source>
</evidence>
<keyword evidence="3" id="KW-1185">Reference proteome</keyword>
<dbReference type="AlphaFoldDB" id="A0A9P4PNL3"/>
<dbReference type="Proteomes" id="UP000799764">
    <property type="component" value="Unassembled WGS sequence"/>
</dbReference>
<evidence type="ECO:0000313" key="3">
    <source>
        <dbReference type="Proteomes" id="UP000799764"/>
    </source>
</evidence>
<organism evidence="2 3">
    <name type="scientific">Karstenula rhodostoma CBS 690.94</name>
    <dbReference type="NCBI Taxonomy" id="1392251"/>
    <lineage>
        <taxon>Eukaryota</taxon>
        <taxon>Fungi</taxon>
        <taxon>Dikarya</taxon>
        <taxon>Ascomycota</taxon>
        <taxon>Pezizomycotina</taxon>
        <taxon>Dothideomycetes</taxon>
        <taxon>Pleosporomycetidae</taxon>
        <taxon>Pleosporales</taxon>
        <taxon>Massarineae</taxon>
        <taxon>Didymosphaeriaceae</taxon>
        <taxon>Karstenula</taxon>
    </lineage>
</organism>
<dbReference type="EMBL" id="MU001498">
    <property type="protein sequence ID" value="KAF2446548.1"/>
    <property type="molecule type" value="Genomic_DNA"/>
</dbReference>
<gene>
    <name evidence="2" type="ORF">P171DRAFT_483883</name>
</gene>
<comment type="caution">
    <text evidence="2">The sequence shown here is derived from an EMBL/GenBank/DDBJ whole genome shotgun (WGS) entry which is preliminary data.</text>
</comment>
<feature type="region of interest" description="Disordered" evidence="1">
    <location>
        <begin position="1"/>
        <end position="56"/>
    </location>
</feature>
<reference evidence="2" key="1">
    <citation type="journal article" date="2020" name="Stud. Mycol.">
        <title>101 Dothideomycetes genomes: a test case for predicting lifestyles and emergence of pathogens.</title>
        <authorList>
            <person name="Haridas S."/>
            <person name="Albert R."/>
            <person name="Binder M."/>
            <person name="Bloem J."/>
            <person name="Labutti K."/>
            <person name="Salamov A."/>
            <person name="Andreopoulos B."/>
            <person name="Baker S."/>
            <person name="Barry K."/>
            <person name="Bills G."/>
            <person name="Bluhm B."/>
            <person name="Cannon C."/>
            <person name="Castanera R."/>
            <person name="Culley D."/>
            <person name="Daum C."/>
            <person name="Ezra D."/>
            <person name="Gonzalez J."/>
            <person name="Henrissat B."/>
            <person name="Kuo A."/>
            <person name="Liang C."/>
            <person name="Lipzen A."/>
            <person name="Lutzoni F."/>
            <person name="Magnuson J."/>
            <person name="Mondo S."/>
            <person name="Nolan M."/>
            <person name="Ohm R."/>
            <person name="Pangilinan J."/>
            <person name="Park H.-J."/>
            <person name="Ramirez L."/>
            <person name="Alfaro M."/>
            <person name="Sun H."/>
            <person name="Tritt A."/>
            <person name="Yoshinaga Y."/>
            <person name="Zwiers L.-H."/>
            <person name="Turgeon B."/>
            <person name="Goodwin S."/>
            <person name="Spatafora J."/>
            <person name="Crous P."/>
            <person name="Grigoriev I."/>
        </authorList>
    </citation>
    <scope>NUCLEOTIDE SEQUENCE</scope>
    <source>
        <strain evidence="2">CBS 690.94</strain>
    </source>
</reference>
<evidence type="ECO:0000313" key="2">
    <source>
        <dbReference type="EMBL" id="KAF2446548.1"/>
    </source>
</evidence>
<proteinExistence type="predicted"/>
<protein>
    <submittedName>
        <fullName evidence="2">Uncharacterized protein</fullName>
    </submittedName>
</protein>
<accession>A0A9P4PNL3</accession>
<name>A0A9P4PNL3_9PLEO</name>